<evidence type="ECO:0000313" key="4">
    <source>
        <dbReference type="EMBL" id="KDQ54876.1"/>
    </source>
</evidence>
<sequence>MPPRSHAQYCLSDYKASAAAFRRGLELDPTNASLKSGLQNAESRIVPDEDEDELPPLSSEEPATSGPGAGAGLGAGLGGLGGMADMMRNMGMGSDDGGGAGGMPDLAGLMNNPMMMQMAQQMMQNGGMERLMSNPAVSNMVTFQALPTSDRFADTPLYPDEPYAIGWRYAVHVRIDVRSHIERFVSHPVQLFSVAQLRDPLGRKTWVQQAQVLAGDDSTIPVPWCLPRSEIL</sequence>
<dbReference type="GO" id="GO:0060090">
    <property type="term" value="F:molecular adaptor activity"/>
    <property type="evidence" value="ECO:0007669"/>
    <property type="project" value="TreeGrafter"/>
</dbReference>
<evidence type="ECO:0000313" key="5">
    <source>
        <dbReference type="Proteomes" id="UP000027265"/>
    </source>
</evidence>
<dbReference type="PANTHER" id="PTHR45831">
    <property type="entry name" value="LD24721P"/>
    <property type="match status" value="1"/>
</dbReference>
<organism evidence="4 5">
    <name type="scientific">Jaapia argillacea MUCL 33604</name>
    <dbReference type="NCBI Taxonomy" id="933084"/>
    <lineage>
        <taxon>Eukaryota</taxon>
        <taxon>Fungi</taxon>
        <taxon>Dikarya</taxon>
        <taxon>Basidiomycota</taxon>
        <taxon>Agaricomycotina</taxon>
        <taxon>Agaricomycetes</taxon>
        <taxon>Agaricomycetidae</taxon>
        <taxon>Jaapiales</taxon>
        <taxon>Jaapiaceae</taxon>
        <taxon>Jaapia</taxon>
    </lineage>
</organism>
<keyword evidence="1" id="KW-0677">Repeat</keyword>
<reference evidence="5" key="1">
    <citation type="journal article" date="2014" name="Proc. Natl. Acad. Sci. U.S.A.">
        <title>Extensive sampling of basidiomycete genomes demonstrates inadequacy of the white-rot/brown-rot paradigm for wood decay fungi.</title>
        <authorList>
            <person name="Riley R."/>
            <person name="Salamov A.A."/>
            <person name="Brown D.W."/>
            <person name="Nagy L.G."/>
            <person name="Floudas D."/>
            <person name="Held B.W."/>
            <person name="Levasseur A."/>
            <person name="Lombard V."/>
            <person name="Morin E."/>
            <person name="Otillar R."/>
            <person name="Lindquist E.A."/>
            <person name="Sun H."/>
            <person name="LaButti K.M."/>
            <person name="Schmutz J."/>
            <person name="Jabbour D."/>
            <person name="Luo H."/>
            <person name="Baker S.E."/>
            <person name="Pisabarro A.G."/>
            <person name="Walton J.D."/>
            <person name="Blanchette R.A."/>
            <person name="Henrissat B."/>
            <person name="Martin F."/>
            <person name="Cullen D."/>
            <person name="Hibbett D.S."/>
            <person name="Grigoriev I.V."/>
        </authorList>
    </citation>
    <scope>NUCLEOTIDE SEQUENCE [LARGE SCALE GENOMIC DNA]</scope>
    <source>
        <strain evidence="5">MUCL 33604</strain>
    </source>
</reference>
<dbReference type="AlphaFoldDB" id="A0A067PX17"/>
<feature type="compositionally biased region" description="Polar residues" evidence="3">
    <location>
        <begin position="30"/>
        <end position="42"/>
    </location>
</feature>
<dbReference type="GO" id="GO:0016020">
    <property type="term" value="C:membrane"/>
    <property type="evidence" value="ECO:0007669"/>
    <property type="project" value="TreeGrafter"/>
</dbReference>
<dbReference type="Gene3D" id="1.10.260.100">
    <property type="match status" value="1"/>
</dbReference>
<name>A0A067PX17_9AGAM</name>
<dbReference type="HOGENOM" id="CLU_1195025_0_0_1"/>
<dbReference type="GO" id="GO:0072380">
    <property type="term" value="C:TRC complex"/>
    <property type="evidence" value="ECO:0007669"/>
    <property type="project" value="TreeGrafter"/>
</dbReference>
<dbReference type="GO" id="GO:0006620">
    <property type="term" value="P:post-translational protein targeting to endoplasmic reticulum membrane"/>
    <property type="evidence" value="ECO:0007669"/>
    <property type="project" value="TreeGrafter"/>
</dbReference>
<keyword evidence="2" id="KW-0802">TPR repeat</keyword>
<keyword evidence="5" id="KW-1185">Reference proteome</keyword>
<proteinExistence type="predicted"/>
<dbReference type="InParanoid" id="A0A067PX17"/>
<dbReference type="EMBL" id="KL197727">
    <property type="protein sequence ID" value="KDQ54876.1"/>
    <property type="molecule type" value="Genomic_DNA"/>
</dbReference>
<protein>
    <submittedName>
        <fullName evidence="4">Uncharacterized protein</fullName>
    </submittedName>
</protein>
<evidence type="ECO:0000256" key="3">
    <source>
        <dbReference type="SAM" id="MobiDB-lite"/>
    </source>
</evidence>
<feature type="region of interest" description="Disordered" evidence="3">
    <location>
        <begin position="29"/>
        <end position="74"/>
    </location>
</feature>
<evidence type="ECO:0000256" key="1">
    <source>
        <dbReference type="ARBA" id="ARBA00022737"/>
    </source>
</evidence>
<dbReference type="PANTHER" id="PTHR45831:SF2">
    <property type="entry name" value="LD24721P"/>
    <property type="match status" value="1"/>
</dbReference>
<dbReference type="Proteomes" id="UP000027265">
    <property type="component" value="Unassembled WGS sequence"/>
</dbReference>
<accession>A0A067PX17</accession>
<dbReference type="OrthoDB" id="2335338at2759"/>
<gene>
    <name evidence="4" type="ORF">JAAARDRAFT_352504</name>
</gene>
<evidence type="ECO:0000256" key="2">
    <source>
        <dbReference type="ARBA" id="ARBA00022803"/>
    </source>
</evidence>
<dbReference type="STRING" id="933084.A0A067PX17"/>
<dbReference type="InterPro" id="IPR047150">
    <property type="entry name" value="SGT"/>
</dbReference>